<dbReference type="InterPro" id="IPR020904">
    <property type="entry name" value="Sc_DH/Rdtase_CS"/>
</dbReference>
<evidence type="ECO:0000256" key="1">
    <source>
        <dbReference type="ARBA" id="ARBA00006484"/>
    </source>
</evidence>
<comment type="caution">
    <text evidence="4">The sequence shown here is derived from an EMBL/GenBank/DDBJ whole genome shotgun (WGS) entry which is preliminary data.</text>
</comment>
<accession>A0AAE8N0X8</accession>
<dbReference type="SUPFAM" id="SSF51735">
    <property type="entry name" value="NAD(P)-binding Rossmann-fold domains"/>
    <property type="match status" value="1"/>
</dbReference>
<comment type="similarity">
    <text evidence="1">Belongs to the short-chain dehydrogenases/reductases (SDR) family.</text>
</comment>
<dbReference type="Pfam" id="PF00106">
    <property type="entry name" value="adh_short"/>
    <property type="match status" value="1"/>
</dbReference>
<evidence type="ECO:0000313" key="4">
    <source>
        <dbReference type="EMBL" id="SPO04331.1"/>
    </source>
</evidence>
<dbReference type="InterPro" id="IPR036291">
    <property type="entry name" value="NAD(P)-bd_dom_sf"/>
</dbReference>
<dbReference type="PANTHER" id="PTHR44229">
    <property type="entry name" value="15-HYDROXYPROSTAGLANDIN DEHYDROGENASE [NAD(+)]"/>
    <property type="match status" value="1"/>
</dbReference>
<dbReference type="FunFam" id="3.40.50.720:FF:000643">
    <property type="entry name" value="Short chain dehydrogenase/reductase family oxidoreductase, putative"/>
    <property type="match status" value="1"/>
</dbReference>
<gene>
    <name evidence="4" type="ORF">DNG_07015</name>
</gene>
<evidence type="ECO:0000256" key="2">
    <source>
        <dbReference type="ARBA" id="ARBA00022857"/>
    </source>
</evidence>
<dbReference type="GO" id="GO:0005737">
    <property type="term" value="C:cytoplasm"/>
    <property type="evidence" value="ECO:0007669"/>
    <property type="project" value="TreeGrafter"/>
</dbReference>
<dbReference type="PANTHER" id="PTHR44229:SF4">
    <property type="entry name" value="15-HYDROXYPROSTAGLANDIN DEHYDROGENASE [NAD(+)]"/>
    <property type="match status" value="1"/>
</dbReference>
<dbReference type="PROSITE" id="PS00061">
    <property type="entry name" value="ADH_SHORT"/>
    <property type="match status" value="1"/>
</dbReference>
<dbReference type="AlphaFoldDB" id="A0AAE8N0X8"/>
<keyword evidence="2" id="KW-0521">NADP</keyword>
<organism evidence="4 5">
    <name type="scientific">Cephalotrichum gorgonifer</name>
    <dbReference type="NCBI Taxonomy" id="2041049"/>
    <lineage>
        <taxon>Eukaryota</taxon>
        <taxon>Fungi</taxon>
        <taxon>Dikarya</taxon>
        <taxon>Ascomycota</taxon>
        <taxon>Pezizomycotina</taxon>
        <taxon>Sordariomycetes</taxon>
        <taxon>Hypocreomycetidae</taxon>
        <taxon>Microascales</taxon>
        <taxon>Microascaceae</taxon>
        <taxon>Cephalotrichum</taxon>
    </lineage>
</organism>
<keyword evidence="5" id="KW-1185">Reference proteome</keyword>
<dbReference type="PRINTS" id="PR00081">
    <property type="entry name" value="GDHRDH"/>
</dbReference>
<keyword evidence="3" id="KW-0560">Oxidoreductase</keyword>
<evidence type="ECO:0000256" key="3">
    <source>
        <dbReference type="ARBA" id="ARBA00023002"/>
    </source>
</evidence>
<reference evidence="4" key="1">
    <citation type="submission" date="2018-03" db="EMBL/GenBank/DDBJ databases">
        <authorList>
            <person name="Guldener U."/>
        </authorList>
    </citation>
    <scope>NUCLEOTIDE SEQUENCE</scope>
</reference>
<protein>
    <submittedName>
        <fullName evidence="4">Related to 15-hydroxyprostaglandin dehydrogenase</fullName>
    </submittedName>
</protein>
<dbReference type="Gene3D" id="3.40.50.720">
    <property type="entry name" value="NAD(P)-binding Rossmann-like Domain"/>
    <property type="match status" value="1"/>
</dbReference>
<sequence>MATQATIAVPFSVSGKTAIVTGAGSGINLAFAELLLSRNCNVVFADLSLRPEAKEVLSRYETRDSKSPRAVFVETDVTSWSALACMFDVALSEFGGCDVVCPGAGVYEPPWSSFWRPPGAEGSNDTIDAGHYTLLDINLTHPIRVTQMAISHWLHLADPAAAKASPSNPKRIIHIASVASQVPVFRAPLYGASKAAISGFVRSIGPMDEYCIRVCAVAPGLVRTPLWTDNPDKMGNIDETKDAWVTPLEVAEAMLDCVESENKVGGTVIEVGAGHTREVTVYNDPGPDRTPQGGLLASNGDFGDAEVKALLQDRTVWGQHSR</sequence>
<dbReference type="Proteomes" id="UP001187682">
    <property type="component" value="Unassembled WGS sequence"/>
</dbReference>
<name>A0AAE8N0X8_9PEZI</name>
<dbReference type="InterPro" id="IPR002347">
    <property type="entry name" value="SDR_fam"/>
</dbReference>
<dbReference type="GO" id="GO:0016616">
    <property type="term" value="F:oxidoreductase activity, acting on the CH-OH group of donors, NAD or NADP as acceptor"/>
    <property type="evidence" value="ECO:0007669"/>
    <property type="project" value="TreeGrafter"/>
</dbReference>
<evidence type="ECO:0000313" key="5">
    <source>
        <dbReference type="Proteomes" id="UP001187682"/>
    </source>
</evidence>
<dbReference type="EMBL" id="ONZQ02000010">
    <property type="protein sequence ID" value="SPO04331.1"/>
    <property type="molecule type" value="Genomic_DNA"/>
</dbReference>
<proteinExistence type="inferred from homology"/>